<keyword evidence="2 4" id="KW-0547">Nucleotide-binding</keyword>
<evidence type="ECO:0000256" key="1">
    <source>
        <dbReference type="ARBA" id="ARBA00014898"/>
    </source>
</evidence>
<dbReference type="PANTHER" id="PTHR45782:SF4">
    <property type="entry name" value="MITOCHONDRIAL RIBOSOME-ASSOCIATED GTPASE 1"/>
    <property type="match status" value="1"/>
</dbReference>
<dbReference type="GO" id="GO:0005525">
    <property type="term" value="F:GTP binding"/>
    <property type="evidence" value="ECO:0007669"/>
    <property type="project" value="UniProtKB-KW"/>
</dbReference>
<reference evidence="7 9" key="1">
    <citation type="journal article" date="2018" name="Genome Announc.">
        <title>Complete genomes of two Megasphaera elsdenii strains, NCIMB 702410 and ATCC 25940.</title>
        <authorList>
            <person name="Hatmaker E.A."/>
            <person name="O'Dell K."/>
            <person name="Riley L.A."/>
            <person name="Klingeman D.M."/>
            <person name="Guss A.M."/>
        </authorList>
    </citation>
    <scope>NUCLEOTIDE SEQUENCE [LARGE SCALE GENOMIC DNA]</scope>
    <source>
        <strain evidence="7 9">NCIMB702410</strain>
    </source>
</reference>
<dbReference type="AlphaFoldDB" id="A0A1M6MYV1"/>
<name>A0A1M6MYV1_MEGEL</name>
<organism evidence="8 10">
    <name type="scientific">Megasphaera elsdenii</name>
    <dbReference type="NCBI Taxonomy" id="907"/>
    <lineage>
        <taxon>Bacteria</taxon>
        <taxon>Bacillati</taxon>
        <taxon>Bacillota</taxon>
        <taxon>Negativicutes</taxon>
        <taxon>Veillonellales</taxon>
        <taxon>Veillonellaceae</taxon>
        <taxon>Megasphaera</taxon>
    </lineage>
</organism>
<feature type="binding site" evidence="5">
    <location>
        <begin position="130"/>
        <end position="135"/>
    </location>
    <ligand>
        <name>GTP</name>
        <dbReference type="ChEBI" id="CHEBI:37565"/>
    </ligand>
</feature>
<reference evidence="8 10" key="2">
    <citation type="submission" date="2020-04" db="EMBL/GenBank/DDBJ databases">
        <authorList>
            <person name="Hitch T.C.A."/>
            <person name="Wylensek D."/>
            <person name="Clavel T."/>
        </authorList>
    </citation>
    <scope>NUCLEOTIDE SEQUENCE [LARGE SCALE GENOMIC DNA]</scope>
    <source>
        <strain evidence="8 10">WCA-386-APC-2A</strain>
    </source>
</reference>
<dbReference type="Gene3D" id="1.10.1580.10">
    <property type="match status" value="1"/>
</dbReference>
<feature type="binding site" evidence="5">
    <location>
        <position position="174"/>
    </location>
    <ligand>
        <name>GTP</name>
        <dbReference type="ChEBI" id="CHEBI:37565"/>
    </ligand>
</feature>
<dbReference type="PANTHER" id="PTHR45782">
    <property type="entry name" value="MITOCHONDRIAL RIBOSOME-ASSOCIATED GTPASE 1"/>
    <property type="match status" value="1"/>
</dbReference>
<dbReference type="NCBIfam" id="TIGR03596">
    <property type="entry name" value="GTPase_YlqF"/>
    <property type="match status" value="1"/>
</dbReference>
<dbReference type="InterPro" id="IPR023179">
    <property type="entry name" value="GTP-bd_ortho_bundle_sf"/>
</dbReference>
<comment type="similarity">
    <text evidence="4">Belongs to the TRAFAC class YlqF/YawG GTPase family. MTG1 subfamily.</text>
</comment>
<evidence type="ECO:0000256" key="5">
    <source>
        <dbReference type="PIRSR" id="PIRSR006230-1"/>
    </source>
</evidence>
<dbReference type="PROSITE" id="PS51721">
    <property type="entry name" value="G_CP"/>
    <property type="match status" value="1"/>
</dbReference>
<evidence type="ECO:0000313" key="9">
    <source>
        <dbReference type="Proteomes" id="UP000238358"/>
    </source>
</evidence>
<dbReference type="CDD" id="cd01856">
    <property type="entry name" value="YlqF"/>
    <property type="match status" value="1"/>
</dbReference>
<evidence type="ECO:0000313" key="8">
    <source>
        <dbReference type="EMBL" id="NMK39559.1"/>
    </source>
</evidence>
<dbReference type="PRINTS" id="PR00326">
    <property type="entry name" value="GTP1OBG"/>
</dbReference>
<dbReference type="InterPro" id="IPR027417">
    <property type="entry name" value="P-loop_NTPase"/>
</dbReference>
<comment type="subcellular location">
    <subcellularLocation>
        <location evidence="4">Cytoplasm</location>
    </subcellularLocation>
</comment>
<evidence type="ECO:0000313" key="10">
    <source>
        <dbReference type="Proteomes" id="UP000536773"/>
    </source>
</evidence>
<dbReference type="Proteomes" id="UP000238358">
    <property type="component" value="Chromosome"/>
</dbReference>
<evidence type="ECO:0000256" key="2">
    <source>
        <dbReference type="ARBA" id="ARBA00022741"/>
    </source>
</evidence>
<evidence type="ECO:0000256" key="4">
    <source>
        <dbReference type="PIRNR" id="PIRNR006230"/>
    </source>
</evidence>
<dbReference type="InterPro" id="IPR016478">
    <property type="entry name" value="GTPase_MTG1"/>
</dbReference>
<evidence type="ECO:0000313" key="7">
    <source>
        <dbReference type="EMBL" id="AVO27701.1"/>
    </source>
</evidence>
<dbReference type="InterPro" id="IPR030378">
    <property type="entry name" value="G_CP_dom"/>
</dbReference>
<dbReference type="GO" id="GO:0006412">
    <property type="term" value="P:translation"/>
    <property type="evidence" value="ECO:0007669"/>
    <property type="project" value="TreeGrafter"/>
</dbReference>
<dbReference type="EMBL" id="JABBJH010000013">
    <property type="protein sequence ID" value="NMK39559.1"/>
    <property type="molecule type" value="Genomic_DNA"/>
</dbReference>
<dbReference type="GO" id="GO:0003924">
    <property type="term" value="F:GTPase activity"/>
    <property type="evidence" value="ECO:0007669"/>
    <property type="project" value="TreeGrafter"/>
</dbReference>
<dbReference type="EMBL" id="CP027569">
    <property type="protein sequence ID" value="AVO27701.1"/>
    <property type="molecule type" value="Genomic_DNA"/>
</dbReference>
<dbReference type="Gene3D" id="3.40.50.300">
    <property type="entry name" value="P-loop containing nucleotide triphosphate hydrolases"/>
    <property type="match status" value="1"/>
</dbReference>
<sequence>MIINWYPGHMAKAKRLIQENLKIIDVVIELVDARIPMSSTNPMIKSLIGDKPSIVVLNKADLADPAVLDEWVAYYKQQGRKVLALNSKGGKGVKQLISLVRSLAAPKLARWKARGLKNRAVRTMILGIPNVGKSTLINKLSRRSAAKTADKPGETKGKQWVHIGDQLDLLDTPGVLWPKLENQVSAYRLAATGAISDTVFDMETVLLQLVEQLSAQYPDELKGRYKLDSLCEKPLDTIEAIGRKRGCIVSGGVVDLEKTYKLILKEFREGKIGAISLDRLGDFEGED</sequence>
<proteinExistence type="inferred from homology"/>
<dbReference type="SUPFAM" id="SSF52540">
    <property type="entry name" value="P-loop containing nucleoside triphosphate hydrolases"/>
    <property type="match status" value="1"/>
</dbReference>
<feature type="binding site" evidence="5">
    <location>
        <begin position="86"/>
        <end position="87"/>
    </location>
    <ligand>
        <name>GTP</name>
        <dbReference type="ChEBI" id="CHEBI:37565"/>
    </ligand>
</feature>
<keyword evidence="3 4" id="KW-0342">GTP-binding</keyword>
<dbReference type="PIRSF" id="PIRSF006230">
    <property type="entry name" value="MG442"/>
    <property type="match status" value="1"/>
</dbReference>
<keyword evidence="4" id="KW-0963">Cytoplasm</keyword>
<dbReference type="OrthoDB" id="9779790at2"/>
<dbReference type="Pfam" id="PF01926">
    <property type="entry name" value="MMR_HSR1"/>
    <property type="match status" value="1"/>
</dbReference>
<dbReference type="FunFam" id="3.40.50.300:FF:000590">
    <property type="entry name" value="Ribosome biogenesis GTPase A"/>
    <property type="match status" value="1"/>
</dbReference>
<dbReference type="InterPro" id="IPR006073">
    <property type="entry name" value="GTP-bd"/>
</dbReference>
<accession>A0A1M6MYV1</accession>
<comment type="function">
    <text evidence="4">Required for a late step of 50S ribosomal subunit assembly. Has GTPase activity.</text>
</comment>
<protein>
    <recommendedName>
        <fullName evidence="1 4">Ribosome biogenesis GTPase A</fullName>
    </recommendedName>
</protein>
<dbReference type="Proteomes" id="UP000536773">
    <property type="component" value="Unassembled WGS sequence"/>
</dbReference>
<gene>
    <name evidence="8" type="primary">ylqF</name>
    <name evidence="7" type="ORF">C6Y28_08800</name>
    <name evidence="8" type="ORF">HG933_09295</name>
</gene>
<evidence type="ECO:0000259" key="6">
    <source>
        <dbReference type="PROSITE" id="PS51721"/>
    </source>
</evidence>
<dbReference type="GO" id="GO:0005737">
    <property type="term" value="C:cytoplasm"/>
    <property type="evidence" value="ECO:0007669"/>
    <property type="project" value="UniProtKB-SubCell"/>
</dbReference>
<feature type="domain" description="CP-type G" evidence="6">
    <location>
        <begin position="13"/>
        <end position="178"/>
    </location>
</feature>
<dbReference type="RefSeq" id="WP_022498186.1">
    <property type="nucleotide sequence ID" value="NZ_AP031433.1"/>
</dbReference>
<feature type="binding site" evidence="5">
    <location>
        <begin position="58"/>
        <end position="61"/>
    </location>
    <ligand>
        <name>GTP</name>
        <dbReference type="ChEBI" id="CHEBI:37565"/>
    </ligand>
</feature>
<dbReference type="InterPro" id="IPR019991">
    <property type="entry name" value="GTP-bd_ribosome_bgen"/>
</dbReference>
<evidence type="ECO:0000256" key="3">
    <source>
        <dbReference type="ARBA" id="ARBA00023134"/>
    </source>
</evidence>